<evidence type="ECO:0000313" key="12">
    <source>
        <dbReference type="Proteomes" id="UP000275571"/>
    </source>
</evidence>
<dbReference type="RefSeq" id="WP_120104017.1">
    <property type="nucleotide sequence ID" value="NZ_CP028884.1"/>
</dbReference>
<evidence type="ECO:0000256" key="3">
    <source>
        <dbReference type="ARBA" id="ARBA00019048"/>
    </source>
</evidence>
<dbReference type="PANTHER" id="PTHR43197">
    <property type="entry name" value="UTP--GLUCOSE-1-PHOSPHATE URIDYLYLTRANSFERASE"/>
    <property type="match status" value="1"/>
</dbReference>
<comment type="catalytic activity">
    <reaction evidence="9">
        <text>alpha-D-glucose 1-phosphate + UTP + H(+) = UDP-alpha-D-glucose + diphosphate</text>
        <dbReference type="Rhea" id="RHEA:19889"/>
        <dbReference type="ChEBI" id="CHEBI:15378"/>
        <dbReference type="ChEBI" id="CHEBI:33019"/>
        <dbReference type="ChEBI" id="CHEBI:46398"/>
        <dbReference type="ChEBI" id="CHEBI:58601"/>
        <dbReference type="ChEBI" id="CHEBI:58885"/>
        <dbReference type="EC" id="2.7.7.9"/>
    </reaction>
</comment>
<keyword evidence="5" id="KW-0548">Nucleotidyltransferase</keyword>
<dbReference type="GO" id="GO:0003983">
    <property type="term" value="F:UTP:glucose-1-phosphate uridylyltransferase activity"/>
    <property type="evidence" value="ECO:0007669"/>
    <property type="project" value="UniProtKB-EC"/>
</dbReference>
<evidence type="ECO:0000256" key="9">
    <source>
        <dbReference type="ARBA" id="ARBA00048128"/>
    </source>
</evidence>
<dbReference type="InterPro" id="IPR005771">
    <property type="entry name" value="GalU_uridylyltTrfase_bac/arc"/>
</dbReference>
<dbReference type="InterPro" id="IPR005835">
    <property type="entry name" value="NTP_transferase_dom"/>
</dbReference>
<dbReference type="KEGG" id="btur:DB313_01055"/>
<accession>A0A386PMM4</accession>
<name>A0A386PMM4_9SPIR</name>
<proteinExistence type="inferred from homology"/>
<dbReference type="PANTHER" id="PTHR43197:SF1">
    <property type="entry name" value="UTP--GLUCOSE-1-PHOSPHATE URIDYLYLTRANSFERASE"/>
    <property type="match status" value="1"/>
</dbReference>
<sequence length="277" mass="31803">MKGIILAAGYGTRFLPITKTIPKEMLPILNKPAIDYIIEEFINSGIKEILIITSRRKGVLDNYFDREIELESTFTKECRQDLLDIIKLKDINISFIKQNEMMGTGHALLHAKPWIGVEPTIVAYPDDLHIGNPPLTAQLIELHKKTGKNILSVIENPKNINRYGVIELDKDNIHIKDIVEKPAVGKEPSRKASIGRFLYTYDFFKYLEEGFKLHKKGEYHHIYALKKLMSEGKVLYKEIEGERLDTGDIEGYLETIIKIAKRDDKLSQIIKDLIEVK</sequence>
<evidence type="ECO:0000256" key="4">
    <source>
        <dbReference type="ARBA" id="ARBA00022679"/>
    </source>
</evidence>
<dbReference type="OrthoDB" id="9801899at2"/>
<evidence type="ECO:0000256" key="7">
    <source>
        <dbReference type="ARBA" id="ARBA00031959"/>
    </source>
</evidence>
<dbReference type="GO" id="GO:0006011">
    <property type="term" value="P:UDP-alpha-D-glucose metabolic process"/>
    <property type="evidence" value="ECO:0007669"/>
    <property type="project" value="InterPro"/>
</dbReference>
<protein>
    <recommendedName>
        <fullName evidence="3">UTP--glucose-1-phosphate uridylyltransferase</fullName>
        <ecNumber evidence="2">2.7.7.9</ecNumber>
    </recommendedName>
    <alternativeName>
        <fullName evidence="6">Alpha-D-glucosyl-1-phosphate uridylyltransferase</fullName>
    </alternativeName>
    <alternativeName>
        <fullName evidence="7">UDP-glucose pyrophosphorylase</fullName>
    </alternativeName>
    <alternativeName>
        <fullName evidence="8">Uridine diphosphoglucose pyrophosphorylase</fullName>
    </alternativeName>
</protein>
<keyword evidence="4 11" id="KW-0808">Transferase</keyword>
<keyword evidence="12" id="KW-1185">Reference proteome</keyword>
<evidence type="ECO:0000256" key="2">
    <source>
        <dbReference type="ARBA" id="ARBA00012415"/>
    </source>
</evidence>
<evidence type="ECO:0000256" key="1">
    <source>
        <dbReference type="ARBA" id="ARBA00006890"/>
    </source>
</evidence>
<comment type="similarity">
    <text evidence="1">Belongs to the UDPGP type 2 family.</text>
</comment>
<dbReference type="AlphaFoldDB" id="A0A386PMM4"/>
<evidence type="ECO:0000313" key="11">
    <source>
        <dbReference type="EMBL" id="AYE36097.1"/>
    </source>
</evidence>
<evidence type="ECO:0000259" key="10">
    <source>
        <dbReference type="Pfam" id="PF00483"/>
    </source>
</evidence>
<dbReference type="EC" id="2.7.7.9" evidence="2"/>
<evidence type="ECO:0000256" key="5">
    <source>
        <dbReference type="ARBA" id="ARBA00022695"/>
    </source>
</evidence>
<gene>
    <name evidence="11" type="ORF">DB313_01055</name>
</gene>
<dbReference type="EMBL" id="CP028884">
    <property type="protein sequence ID" value="AYE36097.1"/>
    <property type="molecule type" value="Genomic_DNA"/>
</dbReference>
<feature type="domain" description="Nucleotidyl transferase" evidence="10">
    <location>
        <begin position="2"/>
        <end position="260"/>
    </location>
</feature>
<organism evidence="11 12">
    <name type="scientific">Borrelia turcica IST7</name>
    <dbReference type="NCBI Taxonomy" id="1104446"/>
    <lineage>
        <taxon>Bacteria</taxon>
        <taxon>Pseudomonadati</taxon>
        <taxon>Spirochaetota</taxon>
        <taxon>Spirochaetia</taxon>
        <taxon>Spirochaetales</taxon>
        <taxon>Borreliaceae</taxon>
        <taxon>Borrelia</taxon>
    </lineage>
</organism>
<dbReference type="Pfam" id="PF00483">
    <property type="entry name" value="NTP_transferase"/>
    <property type="match status" value="1"/>
</dbReference>
<evidence type="ECO:0000256" key="8">
    <source>
        <dbReference type="ARBA" id="ARBA00032341"/>
    </source>
</evidence>
<evidence type="ECO:0000256" key="6">
    <source>
        <dbReference type="ARBA" id="ARBA00031455"/>
    </source>
</evidence>
<dbReference type="Gene3D" id="3.90.550.10">
    <property type="entry name" value="Spore Coat Polysaccharide Biosynthesis Protein SpsA, Chain A"/>
    <property type="match status" value="1"/>
</dbReference>
<reference evidence="11 12" key="1">
    <citation type="journal article" date="2018" name="Infect. Genet. Evol.">
        <title>Genome-wide analysis of Borrelia turcica and 'Candidatus Borrelia tachyglossi' shows relapsing fever-like genomes with unique genomic links to Lyme disease Borrelia.</title>
        <authorList>
            <person name="Gofton A.W."/>
            <person name="Margos G."/>
            <person name="Fingerle V."/>
            <person name="Hepner S."/>
            <person name="Loh S.M."/>
            <person name="Ryan U."/>
            <person name="Irwin P."/>
            <person name="Oskam C.L."/>
        </authorList>
    </citation>
    <scope>NUCLEOTIDE SEQUENCE [LARGE SCALE GENOMIC DNA]</scope>
    <source>
        <strain evidence="11 12">IST7</strain>
    </source>
</reference>
<dbReference type="SUPFAM" id="SSF53448">
    <property type="entry name" value="Nucleotide-diphospho-sugar transferases"/>
    <property type="match status" value="1"/>
</dbReference>
<dbReference type="InterPro" id="IPR029044">
    <property type="entry name" value="Nucleotide-diphossugar_trans"/>
</dbReference>
<dbReference type="Proteomes" id="UP000275571">
    <property type="component" value="Chromosome"/>
</dbReference>